<keyword evidence="1" id="KW-1133">Transmembrane helix</keyword>
<comment type="caution">
    <text evidence="2">The sequence shown here is derived from an EMBL/GenBank/DDBJ whole genome shotgun (WGS) entry which is preliminary data.</text>
</comment>
<keyword evidence="1" id="KW-0812">Transmembrane</keyword>
<protein>
    <submittedName>
        <fullName evidence="2">Uncharacterized protein</fullName>
    </submittedName>
</protein>
<name>A0ABP1R5U0_9HEXA</name>
<evidence type="ECO:0000256" key="1">
    <source>
        <dbReference type="SAM" id="Phobius"/>
    </source>
</evidence>
<accession>A0ABP1R5U0</accession>
<proteinExistence type="predicted"/>
<organism evidence="2 3">
    <name type="scientific">Orchesella dallaii</name>
    <dbReference type="NCBI Taxonomy" id="48710"/>
    <lineage>
        <taxon>Eukaryota</taxon>
        <taxon>Metazoa</taxon>
        <taxon>Ecdysozoa</taxon>
        <taxon>Arthropoda</taxon>
        <taxon>Hexapoda</taxon>
        <taxon>Collembola</taxon>
        <taxon>Entomobryomorpha</taxon>
        <taxon>Entomobryoidea</taxon>
        <taxon>Orchesellidae</taxon>
        <taxon>Orchesellinae</taxon>
        <taxon>Orchesella</taxon>
    </lineage>
</organism>
<keyword evidence="3" id="KW-1185">Reference proteome</keyword>
<sequence>MSVFTDAWRINTQYNNDGSNSQIGMADLMTGNHPIVFILAVVAMMFGILLPIVIYEKCCQIRIYPEEPNVDHVDAPTLERLVDLEAATRSNMVVDLEKDNGTLLAVEML</sequence>
<reference evidence="2 3" key="1">
    <citation type="submission" date="2024-08" db="EMBL/GenBank/DDBJ databases">
        <authorList>
            <person name="Cucini C."/>
            <person name="Frati F."/>
        </authorList>
    </citation>
    <scope>NUCLEOTIDE SEQUENCE [LARGE SCALE GENOMIC DNA]</scope>
</reference>
<evidence type="ECO:0000313" key="3">
    <source>
        <dbReference type="Proteomes" id="UP001642540"/>
    </source>
</evidence>
<feature type="transmembrane region" description="Helical" evidence="1">
    <location>
        <begin position="35"/>
        <end position="55"/>
    </location>
</feature>
<keyword evidence="1" id="KW-0472">Membrane</keyword>
<dbReference type="EMBL" id="CAXLJM020000064">
    <property type="protein sequence ID" value="CAL8120884.1"/>
    <property type="molecule type" value="Genomic_DNA"/>
</dbReference>
<evidence type="ECO:0000313" key="2">
    <source>
        <dbReference type="EMBL" id="CAL8120884.1"/>
    </source>
</evidence>
<dbReference type="Proteomes" id="UP001642540">
    <property type="component" value="Unassembled WGS sequence"/>
</dbReference>
<gene>
    <name evidence="2" type="ORF">ODALV1_LOCUS19124</name>
</gene>